<keyword evidence="4" id="KW-0720">Serine protease</keyword>
<keyword evidence="9" id="KW-1185">Reference proteome</keyword>
<dbReference type="InterPro" id="IPR001314">
    <property type="entry name" value="Peptidase_S1A"/>
</dbReference>
<dbReference type="InterPro" id="IPR001254">
    <property type="entry name" value="Trypsin_dom"/>
</dbReference>
<dbReference type="RefSeq" id="XP_041562324.1">
    <property type="nucleotide sequence ID" value="XM_041696721.1"/>
</dbReference>
<dbReference type="AlphaFoldDB" id="A0A7R7Y0C0"/>
<evidence type="ECO:0000256" key="4">
    <source>
        <dbReference type="ARBA" id="ARBA00022825"/>
    </source>
</evidence>
<dbReference type="OrthoDB" id="6380398at2759"/>
<keyword evidence="6" id="KW-0732">Signal</keyword>
<dbReference type="FunFam" id="2.40.10.10:FF:000036">
    <property type="entry name" value="Trypsin beta"/>
    <property type="match status" value="1"/>
</dbReference>
<feature type="domain" description="Peptidase S1" evidence="7">
    <location>
        <begin position="18"/>
        <end position="254"/>
    </location>
</feature>
<dbReference type="Gene3D" id="2.40.10.10">
    <property type="entry name" value="Trypsin-like serine proteases"/>
    <property type="match status" value="1"/>
</dbReference>
<name>A0A7R7Y0C0_9EURO</name>
<dbReference type="PANTHER" id="PTHR24276">
    <property type="entry name" value="POLYSERASE-RELATED"/>
    <property type="match status" value="1"/>
</dbReference>
<dbReference type="SUPFAM" id="SSF50494">
    <property type="entry name" value="Trypsin-like serine proteases"/>
    <property type="match status" value="1"/>
</dbReference>
<dbReference type="InterPro" id="IPR050430">
    <property type="entry name" value="Peptidase_S1"/>
</dbReference>
<proteinExistence type="inferred from homology"/>
<dbReference type="GO" id="GO:0006508">
    <property type="term" value="P:proteolysis"/>
    <property type="evidence" value="ECO:0007669"/>
    <property type="project" value="UniProtKB-KW"/>
</dbReference>
<gene>
    <name evidence="8" type="ORF">APUU_80441A</name>
</gene>
<dbReference type="InterPro" id="IPR043504">
    <property type="entry name" value="Peptidase_S1_PA_chymotrypsin"/>
</dbReference>
<dbReference type="PANTHER" id="PTHR24276:SF91">
    <property type="entry name" value="AT26814P-RELATED"/>
    <property type="match status" value="1"/>
</dbReference>
<dbReference type="GO" id="GO:0004252">
    <property type="term" value="F:serine-type endopeptidase activity"/>
    <property type="evidence" value="ECO:0007669"/>
    <property type="project" value="InterPro"/>
</dbReference>
<dbReference type="SMART" id="SM00020">
    <property type="entry name" value="Tryp_SPc"/>
    <property type="match status" value="1"/>
</dbReference>
<dbReference type="Pfam" id="PF00089">
    <property type="entry name" value="Trypsin"/>
    <property type="match status" value="1"/>
</dbReference>
<evidence type="ECO:0000256" key="3">
    <source>
        <dbReference type="ARBA" id="ARBA00022801"/>
    </source>
</evidence>
<dbReference type="FunFam" id="2.40.10.10:FF:000068">
    <property type="entry name" value="transmembrane protease serine 2"/>
    <property type="match status" value="1"/>
</dbReference>
<comment type="similarity">
    <text evidence="1">Belongs to the peptidase S1 family.</text>
</comment>
<protein>
    <recommendedName>
        <fullName evidence="7">Peptidase S1 domain-containing protein</fullName>
    </recommendedName>
</protein>
<dbReference type="InterPro" id="IPR018114">
    <property type="entry name" value="TRYPSIN_HIS"/>
</dbReference>
<evidence type="ECO:0000256" key="1">
    <source>
        <dbReference type="ARBA" id="ARBA00007664"/>
    </source>
</evidence>
<sequence length="255" mass="27058">MKFSPFLLSSSVLAATQIADGNDAQIESYPYQVGIELSGKFYCGGTILSNKYIVSAGHCTLLPNVTEPLTKLRIRAGTATRESGGQLVNVSDYQAHPEFKMGLADADSDVSVFELAQPLEFSDTVAPIDSLAFADDGFPREGRPCQVTGWGSKTPTGPFSTTLQVVELPVADRGGCVQKYDELGTGQEVGERMFCAGDFEEESPICQGDSGGALVSDGQMLGIVSWGKGCRAKGYPAVFTSISKVRDFIADVTGI</sequence>
<dbReference type="KEGG" id="apuu:APUU_80441A"/>
<evidence type="ECO:0000259" key="7">
    <source>
        <dbReference type="PROSITE" id="PS50240"/>
    </source>
</evidence>
<dbReference type="PROSITE" id="PS00134">
    <property type="entry name" value="TRYPSIN_HIS"/>
    <property type="match status" value="1"/>
</dbReference>
<keyword evidence="3" id="KW-0378">Hydrolase</keyword>
<evidence type="ECO:0000256" key="2">
    <source>
        <dbReference type="ARBA" id="ARBA00022670"/>
    </source>
</evidence>
<reference evidence="8" key="1">
    <citation type="submission" date="2021-01" db="EMBL/GenBank/DDBJ databases">
        <authorList>
            <consortium name="Aspergillus puulaauensis MK2 genome sequencing consortium"/>
            <person name="Kazuki M."/>
            <person name="Futagami T."/>
        </authorList>
    </citation>
    <scope>NUCLEOTIDE SEQUENCE</scope>
    <source>
        <strain evidence="8">MK2</strain>
    </source>
</reference>
<evidence type="ECO:0000313" key="9">
    <source>
        <dbReference type="Proteomes" id="UP000654913"/>
    </source>
</evidence>
<dbReference type="CDD" id="cd00190">
    <property type="entry name" value="Tryp_SPc"/>
    <property type="match status" value="1"/>
</dbReference>
<keyword evidence="5" id="KW-1015">Disulfide bond</keyword>
<dbReference type="PROSITE" id="PS50240">
    <property type="entry name" value="TRYPSIN_DOM"/>
    <property type="match status" value="1"/>
</dbReference>
<dbReference type="GeneID" id="64980135"/>
<dbReference type="EMBL" id="AP024450">
    <property type="protein sequence ID" value="BCS30138.1"/>
    <property type="molecule type" value="Genomic_DNA"/>
</dbReference>
<evidence type="ECO:0000256" key="5">
    <source>
        <dbReference type="ARBA" id="ARBA00023157"/>
    </source>
</evidence>
<feature type="chain" id="PRO_5031278916" description="Peptidase S1 domain-containing protein" evidence="6">
    <location>
        <begin position="22"/>
        <end position="255"/>
    </location>
</feature>
<evidence type="ECO:0000256" key="6">
    <source>
        <dbReference type="SAM" id="SignalP"/>
    </source>
</evidence>
<feature type="signal peptide" evidence="6">
    <location>
        <begin position="1"/>
        <end position="21"/>
    </location>
</feature>
<accession>A0A7R7Y0C0</accession>
<dbReference type="Proteomes" id="UP000654913">
    <property type="component" value="Chromosome 8"/>
</dbReference>
<keyword evidence="2" id="KW-0645">Protease</keyword>
<reference evidence="8" key="2">
    <citation type="submission" date="2021-02" db="EMBL/GenBank/DDBJ databases">
        <title>Aspergillus puulaauensis MK2 genome sequence.</title>
        <authorList>
            <person name="Futagami T."/>
            <person name="Mori K."/>
            <person name="Kadooka C."/>
            <person name="Tanaka T."/>
        </authorList>
    </citation>
    <scope>NUCLEOTIDE SEQUENCE</scope>
    <source>
        <strain evidence="8">MK2</strain>
    </source>
</reference>
<dbReference type="InterPro" id="IPR009003">
    <property type="entry name" value="Peptidase_S1_PA"/>
</dbReference>
<dbReference type="PRINTS" id="PR00722">
    <property type="entry name" value="CHYMOTRYPSIN"/>
</dbReference>
<evidence type="ECO:0000313" key="8">
    <source>
        <dbReference type="EMBL" id="BCS30138.1"/>
    </source>
</evidence>
<organism evidence="8 9">
    <name type="scientific">Aspergillus puulaauensis</name>
    <dbReference type="NCBI Taxonomy" id="1220207"/>
    <lineage>
        <taxon>Eukaryota</taxon>
        <taxon>Fungi</taxon>
        <taxon>Dikarya</taxon>
        <taxon>Ascomycota</taxon>
        <taxon>Pezizomycotina</taxon>
        <taxon>Eurotiomycetes</taxon>
        <taxon>Eurotiomycetidae</taxon>
        <taxon>Eurotiales</taxon>
        <taxon>Aspergillaceae</taxon>
        <taxon>Aspergillus</taxon>
    </lineage>
</organism>